<dbReference type="Gene3D" id="3.40.1410.10">
    <property type="entry name" value="Chorismate lyase-like"/>
    <property type="match status" value="1"/>
</dbReference>
<proteinExistence type="predicted"/>
<dbReference type="SUPFAM" id="SSF64288">
    <property type="entry name" value="Chorismate lyase-like"/>
    <property type="match status" value="1"/>
</dbReference>
<evidence type="ECO:0000313" key="2">
    <source>
        <dbReference type="EMBL" id="QAV18490.1"/>
    </source>
</evidence>
<dbReference type="EMBL" id="CP026520">
    <property type="protein sequence ID" value="QAV18490.1"/>
    <property type="molecule type" value="Genomic_DNA"/>
</dbReference>
<gene>
    <name evidence="1" type="ORF">M5X16_00460</name>
    <name evidence="2" type="ORF">PC41400_12720</name>
</gene>
<evidence type="ECO:0000313" key="1">
    <source>
        <dbReference type="EMBL" id="MCY9594251.1"/>
    </source>
</evidence>
<dbReference type="InterPro" id="IPR028978">
    <property type="entry name" value="Chorismate_lyase_/UTRA_dom_sf"/>
</dbReference>
<organism evidence="2 3">
    <name type="scientific">Paenibacillus chitinolyticus</name>
    <dbReference type="NCBI Taxonomy" id="79263"/>
    <lineage>
        <taxon>Bacteria</taxon>
        <taxon>Bacillati</taxon>
        <taxon>Bacillota</taxon>
        <taxon>Bacilli</taxon>
        <taxon>Bacillales</taxon>
        <taxon>Paenibacillaceae</taxon>
        <taxon>Paenibacillus</taxon>
    </lineage>
</organism>
<dbReference type="Proteomes" id="UP000288943">
    <property type="component" value="Chromosome"/>
</dbReference>
<protein>
    <submittedName>
        <fullName evidence="2">Uncharacterized protein</fullName>
    </submittedName>
</protein>
<reference evidence="2 3" key="1">
    <citation type="submission" date="2018-01" db="EMBL/GenBank/DDBJ databases">
        <title>The whole genome sequencing and assembly of Paenibacillus chitinolyticus KCCM 41400 strain.</title>
        <authorList>
            <person name="Kim J.-Y."/>
            <person name="Park M.-K."/>
            <person name="Lee Y.-J."/>
            <person name="Yi H."/>
            <person name="Bahn Y.-S."/>
            <person name="Kim J.F."/>
            <person name="Lee D.-W."/>
        </authorList>
    </citation>
    <scope>NUCLEOTIDE SEQUENCE [LARGE SCALE GENOMIC DNA]</scope>
    <source>
        <strain evidence="2 3">KCCM 41400</strain>
    </source>
</reference>
<sequence>MGMEAELERLKRLVFQLLLTTENRTTDFLELITGETMIPSVLKQATATQAPLVAVKEGPRDAVLRESLLRAEKSGLVVSQNIAVMYPDFIPLPINLKLAQKKEGIGKIMRDLNIRSTRTVLDFGWKKPEHTTDLNGNPYSVTFADNTAVPYKQYTITFEEFAMPGLHLLEYFNPRMLEGKEVGAGQGIYNAGVN</sequence>
<accession>A0A410WVY5</accession>
<evidence type="ECO:0000313" key="4">
    <source>
        <dbReference type="Proteomes" id="UP001527202"/>
    </source>
</evidence>
<dbReference type="AlphaFoldDB" id="A0A410WVY5"/>
<dbReference type="KEGG" id="pchi:PC41400_12720"/>
<dbReference type="RefSeq" id="WP_042228210.1">
    <property type="nucleotide sequence ID" value="NZ_CP026520.1"/>
</dbReference>
<dbReference type="Proteomes" id="UP001527202">
    <property type="component" value="Unassembled WGS sequence"/>
</dbReference>
<dbReference type="GeneID" id="95375675"/>
<dbReference type="OrthoDB" id="2832837at2"/>
<keyword evidence="4" id="KW-1185">Reference proteome</keyword>
<evidence type="ECO:0000313" key="3">
    <source>
        <dbReference type="Proteomes" id="UP000288943"/>
    </source>
</evidence>
<reference evidence="1 4" key="2">
    <citation type="submission" date="2022-05" db="EMBL/GenBank/DDBJ databases">
        <title>Genome Sequencing of Bee-Associated Microbes.</title>
        <authorList>
            <person name="Dunlap C."/>
        </authorList>
    </citation>
    <scope>NUCLEOTIDE SEQUENCE [LARGE SCALE GENOMIC DNA]</scope>
    <source>
        <strain evidence="1 4">NRRL B-23120</strain>
    </source>
</reference>
<name>A0A410WVY5_9BACL</name>
<dbReference type="EMBL" id="JAMDMJ010000001">
    <property type="protein sequence ID" value="MCY9594251.1"/>
    <property type="molecule type" value="Genomic_DNA"/>
</dbReference>